<dbReference type="PANTHER" id="PTHR43671">
    <property type="entry name" value="SERINE/THREONINE-PROTEIN KINASE NEK"/>
    <property type="match status" value="1"/>
</dbReference>
<evidence type="ECO:0000256" key="6">
    <source>
        <dbReference type="SAM" id="Phobius"/>
    </source>
</evidence>
<evidence type="ECO:0000313" key="9">
    <source>
        <dbReference type="EMBL" id="CAB4881134.1"/>
    </source>
</evidence>
<protein>
    <recommendedName>
        <fullName evidence="1">non-specific serine/threonine protein kinase</fullName>
        <ecNumber evidence="1">2.7.11.1</ecNumber>
    </recommendedName>
</protein>
<dbReference type="InterPro" id="IPR000719">
    <property type="entry name" value="Prot_kinase_dom"/>
</dbReference>
<evidence type="ECO:0000256" key="4">
    <source>
        <dbReference type="ARBA" id="ARBA00022777"/>
    </source>
</evidence>
<feature type="domain" description="PASTA" evidence="8">
    <location>
        <begin position="377"/>
        <end position="443"/>
    </location>
</feature>
<dbReference type="CDD" id="cd06577">
    <property type="entry name" value="PASTA_pknB"/>
    <property type="match status" value="3"/>
</dbReference>
<dbReference type="CDD" id="cd14014">
    <property type="entry name" value="STKc_PknB_like"/>
    <property type="match status" value="1"/>
</dbReference>
<dbReference type="PROSITE" id="PS51178">
    <property type="entry name" value="PASTA"/>
    <property type="match status" value="3"/>
</dbReference>
<feature type="domain" description="Protein kinase" evidence="7">
    <location>
        <begin position="21"/>
        <end position="281"/>
    </location>
</feature>
<keyword evidence="3" id="KW-0547">Nucleotide-binding</keyword>
<reference evidence="9" key="1">
    <citation type="submission" date="2020-05" db="EMBL/GenBank/DDBJ databases">
        <authorList>
            <person name="Chiriac C."/>
            <person name="Salcher M."/>
            <person name="Ghai R."/>
            <person name="Kavagutti S V."/>
        </authorList>
    </citation>
    <scope>NUCLEOTIDE SEQUENCE</scope>
</reference>
<dbReference type="Gene3D" id="1.10.510.10">
    <property type="entry name" value="Transferase(Phosphotransferase) domain 1"/>
    <property type="match status" value="1"/>
</dbReference>
<name>A0A6J7EIZ2_9ZZZZ</name>
<sequence length="653" mass="68968">MSVFENHDPESLIGTVIDGRFEIESEQSRSTSSTSYLAIDRQSETAVNLRLFSADATTQHGPELLAEAAVVFEISHPHIVRLTSFGRVKINDVERIFTVQERPTGGSLQDMIDRNRLLTPSQALVVGLEVCRALDYAHKRGMLHHDLRPASIMFGEDRKVRVADFGVSSVIAEKAWGDDAMVSQERARYCAPEQAEGEPFDEKADVYALALILVEAVTGTVPFLADSVVGTLSARVDKLFPVSADLGGLAAVLDKAGRADPLERASAAEMGRALVQAGPTLPRPTQLPIVSSAIFGNQTEETRSSALTNPREFNELSDDSQSFVVSTSETMTTGEDAAAAIAVVETEDKPLIGRWIVAAVAVLALIVGGYFLFSALQKESHPIPNLIGLDQGEATNLVTEFKWDIVIVEEANEELPVGAVIRTDPETGKKLETGKTLTFVVSTGPPPVPLPELNGLDSATALAALTDGGLVLGVETPEYSEDVPTGVIIRWTVTSQPTLVAGQEVIKGTAVDTFVSQGPTPRVVPDLTGMSIESATTALTDLQLTINRGDDQFSIVAAGGVATQTPAAGDSLARGTAVTVAVSKGPDLVAVPQLSNLKFDKVGPAVVNAGLVLGTITGNTKGFPIAVFSAGQPVAVGQLLPRGTVLDVLYYGS</sequence>
<dbReference type="SUPFAM" id="SSF56112">
    <property type="entry name" value="Protein kinase-like (PK-like)"/>
    <property type="match status" value="1"/>
</dbReference>
<dbReference type="Pfam" id="PF00069">
    <property type="entry name" value="Pkinase"/>
    <property type="match status" value="1"/>
</dbReference>
<dbReference type="AlphaFoldDB" id="A0A6J7EIZ2"/>
<evidence type="ECO:0000256" key="1">
    <source>
        <dbReference type="ARBA" id="ARBA00012513"/>
    </source>
</evidence>
<evidence type="ECO:0000259" key="8">
    <source>
        <dbReference type="PROSITE" id="PS51178"/>
    </source>
</evidence>
<dbReference type="GO" id="GO:0004674">
    <property type="term" value="F:protein serine/threonine kinase activity"/>
    <property type="evidence" value="ECO:0007669"/>
    <property type="project" value="UniProtKB-EC"/>
</dbReference>
<dbReference type="InterPro" id="IPR011009">
    <property type="entry name" value="Kinase-like_dom_sf"/>
</dbReference>
<evidence type="ECO:0000259" key="7">
    <source>
        <dbReference type="PROSITE" id="PS50011"/>
    </source>
</evidence>
<accession>A0A6J7EIZ2</accession>
<dbReference type="Gene3D" id="3.30.200.20">
    <property type="entry name" value="Phosphorylase Kinase, domain 1"/>
    <property type="match status" value="1"/>
</dbReference>
<dbReference type="InterPro" id="IPR005543">
    <property type="entry name" value="PASTA_dom"/>
</dbReference>
<dbReference type="PANTHER" id="PTHR43671:SF13">
    <property type="entry name" value="SERINE_THREONINE-PROTEIN KINASE NEK2"/>
    <property type="match status" value="1"/>
</dbReference>
<keyword evidence="6" id="KW-1133">Transmembrane helix</keyword>
<dbReference type="EC" id="2.7.11.1" evidence="1"/>
<keyword evidence="2" id="KW-0808">Transferase</keyword>
<dbReference type="Pfam" id="PF03793">
    <property type="entry name" value="PASTA"/>
    <property type="match status" value="3"/>
</dbReference>
<dbReference type="InterPro" id="IPR050660">
    <property type="entry name" value="NEK_Ser/Thr_kinase"/>
</dbReference>
<dbReference type="PROSITE" id="PS50011">
    <property type="entry name" value="PROTEIN_KINASE_DOM"/>
    <property type="match status" value="1"/>
</dbReference>
<keyword evidence="4" id="KW-0418">Kinase</keyword>
<dbReference type="GO" id="GO:0005524">
    <property type="term" value="F:ATP binding"/>
    <property type="evidence" value="ECO:0007669"/>
    <property type="project" value="UniProtKB-KW"/>
</dbReference>
<dbReference type="SMART" id="SM00740">
    <property type="entry name" value="PASTA"/>
    <property type="match status" value="3"/>
</dbReference>
<feature type="domain" description="PASTA" evidence="8">
    <location>
        <begin position="518"/>
        <end position="584"/>
    </location>
</feature>
<evidence type="ECO:0000256" key="5">
    <source>
        <dbReference type="ARBA" id="ARBA00022840"/>
    </source>
</evidence>
<keyword evidence="6" id="KW-0472">Membrane</keyword>
<feature type="transmembrane region" description="Helical" evidence="6">
    <location>
        <begin position="352"/>
        <end position="373"/>
    </location>
</feature>
<keyword evidence="6" id="KW-0812">Transmembrane</keyword>
<feature type="domain" description="PASTA" evidence="8">
    <location>
        <begin position="444"/>
        <end position="517"/>
    </location>
</feature>
<dbReference type="EMBL" id="CAFBLJ010000125">
    <property type="protein sequence ID" value="CAB4881134.1"/>
    <property type="molecule type" value="Genomic_DNA"/>
</dbReference>
<organism evidence="9">
    <name type="scientific">freshwater metagenome</name>
    <dbReference type="NCBI Taxonomy" id="449393"/>
    <lineage>
        <taxon>unclassified sequences</taxon>
        <taxon>metagenomes</taxon>
        <taxon>ecological metagenomes</taxon>
    </lineage>
</organism>
<evidence type="ECO:0000256" key="2">
    <source>
        <dbReference type="ARBA" id="ARBA00022679"/>
    </source>
</evidence>
<dbReference type="Gene3D" id="3.30.10.20">
    <property type="match status" value="3"/>
</dbReference>
<proteinExistence type="predicted"/>
<keyword evidence="5" id="KW-0067">ATP-binding</keyword>
<evidence type="ECO:0000256" key="3">
    <source>
        <dbReference type="ARBA" id="ARBA00022741"/>
    </source>
</evidence>
<gene>
    <name evidence="9" type="ORF">UFOPK3304_01656</name>
</gene>